<evidence type="ECO:0000259" key="1">
    <source>
        <dbReference type="PROSITE" id="PS50181"/>
    </source>
</evidence>
<dbReference type="InterPro" id="IPR036047">
    <property type="entry name" value="F-box-like_dom_sf"/>
</dbReference>
<feature type="domain" description="F-box" evidence="1">
    <location>
        <begin position="11"/>
        <end position="56"/>
    </location>
</feature>
<evidence type="ECO:0000313" key="2">
    <source>
        <dbReference type="EMBL" id="THU58060.1"/>
    </source>
</evidence>
<dbReference type="PROSITE" id="PS50181">
    <property type="entry name" value="FBOX"/>
    <property type="match status" value="2"/>
</dbReference>
<dbReference type="Proteomes" id="UP000317650">
    <property type="component" value="Chromosome 3"/>
</dbReference>
<organism evidence="2 3">
    <name type="scientific">Musa balbisiana</name>
    <name type="common">Banana</name>
    <dbReference type="NCBI Taxonomy" id="52838"/>
    <lineage>
        <taxon>Eukaryota</taxon>
        <taxon>Viridiplantae</taxon>
        <taxon>Streptophyta</taxon>
        <taxon>Embryophyta</taxon>
        <taxon>Tracheophyta</taxon>
        <taxon>Spermatophyta</taxon>
        <taxon>Magnoliopsida</taxon>
        <taxon>Liliopsida</taxon>
        <taxon>Zingiberales</taxon>
        <taxon>Musaceae</taxon>
        <taxon>Musa</taxon>
    </lineage>
</organism>
<dbReference type="STRING" id="52838.A0A4S8J8X9"/>
<dbReference type="AlphaFoldDB" id="A0A4S8J8X9"/>
<keyword evidence="3" id="KW-1185">Reference proteome</keyword>
<comment type="caution">
    <text evidence="2">The sequence shown here is derived from an EMBL/GenBank/DDBJ whole genome shotgun (WGS) entry which is preliminary data.</text>
</comment>
<protein>
    <recommendedName>
        <fullName evidence="1">F-box domain-containing protein</fullName>
    </recommendedName>
</protein>
<dbReference type="InterPro" id="IPR001810">
    <property type="entry name" value="F-box_dom"/>
</dbReference>
<dbReference type="CDD" id="cd22157">
    <property type="entry name" value="F-box_AtFBW1-like"/>
    <property type="match status" value="1"/>
</dbReference>
<dbReference type="SMART" id="SM00256">
    <property type="entry name" value="FBOX"/>
    <property type="match status" value="1"/>
</dbReference>
<dbReference type="NCBIfam" id="TIGR01640">
    <property type="entry name" value="F_box_assoc_1"/>
    <property type="match status" value="1"/>
</dbReference>
<dbReference type="PANTHER" id="PTHR31111">
    <property type="entry name" value="BNAA05G37150D PROTEIN-RELATED"/>
    <property type="match status" value="1"/>
</dbReference>
<dbReference type="InterPro" id="IPR017451">
    <property type="entry name" value="F-box-assoc_interact_dom"/>
</dbReference>
<accession>A0A4S8J8X9</accession>
<dbReference type="Gene3D" id="1.20.1280.50">
    <property type="match status" value="1"/>
</dbReference>
<dbReference type="SUPFAM" id="SSF81383">
    <property type="entry name" value="F-box domain"/>
    <property type="match status" value="1"/>
</dbReference>
<dbReference type="EMBL" id="PYDT01000006">
    <property type="protein sequence ID" value="THU58060.1"/>
    <property type="molecule type" value="Genomic_DNA"/>
</dbReference>
<reference evidence="2 3" key="1">
    <citation type="journal article" date="2019" name="Nat. Plants">
        <title>Genome sequencing of Musa balbisiana reveals subgenome evolution and function divergence in polyploid bananas.</title>
        <authorList>
            <person name="Yao X."/>
        </authorList>
    </citation>
    <scope>NUCLEOTIDE SEQUENCE [LARGE SCALE GENOMIC DNA]</scope>
    <source>
        <strain evidence="3">cv. DH-PKW</strain>
        <tissue evidence="2">Leaves</tissue>
    </source>
</reference>
<name>A0A4S8J8X9_MUSBA</name>
<sequence length="451" mass="51542">MSEAPASNNMEKTSSKLPPDLFMEILSWIPARALLKLRCVRKHWYSMTTDPVFIRFHLQRQQLLPQVTSVLTFHKQPNDRAVLCLLDVVDAPWAAKHVAVWDNHPLLNISSPCHGLICLYHIYTEPDVCLYNPATRKSFSLPQNFTSEDILLSAFCLGYHPISRQYKVIHVFCTRSNALGMEVLTVGGSTWRKVEVSSARTTFTSIKMGRPSATGTMYWLALRQGTLEDIILSVDLDDERFIEVPLPQTERHHEEGYKSLTELEGTIHLVSHWFAKADWMDIWMLRELGAHRLWIHRFHLRLYDLPRGVRPMERELPTPNPANPSPPERSCKPVISAAFRFPQSAVYCPTTMICYAVSGREGEERAGGPSNPWGSRMRTNEVAGNRLWGILASMVRMMPDLLGYEQKDAKTFVLWALFEAPPAKNMEMTELPSDLFMEILSWIPARALLKL</sequence>
<proteinExistence type="predicted"/>
<evidence type="ECO:0000313" key="3">
    <source>
        <dbReference type="Proteomes" id="UP000317650"/>
    </source>
</evidence>
<dbReference type="Pfam" id="PF08268">
    <property type="entry name" value="FBA_3"/>
    <property type="match status" value="1"/>
</dbReference>
<feature type="domain" description="F-box" evidence="1">
    <location>
        <begin position="425"/>
        <end position="451"/>
    </location>
</feature>
<dbReference type="PANTHER" id="PTHR31111:SF136">
    <property type="entry name" value="F-BOX ASSOCIATED DOMAIN-CONTAINING PROTEIN"/>
    <property type="match status" value="1"/>
</dbReference>
<gene>
    <name evidence="2" type="ORF">C4D60_Mb03t10200</name>
</gene>
<dbReference type="Pfam" id="PF12937">
    <property type="entry name" value="F-box-like"/>
    <property type="match status" value="1"/>
</dbReference>
<dbReference type="InterPro" id="IPR013187">
    <property type="entry name" value="F-box-assoc_dom_typ3"/>
</dbReference>